<reference evidence="4 5" key="1">
    <citation type="submission" date="2020-08" db="EMBL/GenBank/DDBJ databases">
        <title>Sequencing the genomes of 1000 actinobacteria strains.</title>
        <authorList>
            <person name="Klenk H.-P."/>
        </authorList>
    </citation>
    <scope>NUCLEOTIDE SEQUENCE [LARGE SCALE GENOMIC DNA]</scope>
    <source>
        <strain evidence="4 5">DSM 23974</strain>
    </source>
</reference>
<dbReference type="InterPro" id="IPR011032">
    <property type="entry name" value="GroES-like_sf"/>
</dbReference>
<dbReference type="RefSeq" id="WP_184241273.1">
    <property type="nucleotide sequence ID" value="NZ_JACHNA010000001.1"/>
</dbReference>
<dbReference type="InterPro" id="IPR013154">
    <property type="entry name" value="ADH-like_N"/>
</dbReference>
<dbReference type="InterPro" id="IPR047618">
    <property type="entry name" value="QOR-like"/>
</dbReference>
<dbReference type="SUPFAM" id="SSF50129">
    <property type="entry name" value="GroES-like"/>
    <property type="match status" value="1"/>
</dbReference>
<evidence type="ECO:0000259" key="3">
    <source>
        <dbReference type="SMART" id="SM00829"/>
    </source>
</evidence>
<dbReference type="Pfam" id="PF00107">
    <property type="entry name" value="ADH_zinc_N"/>
    <property type="match status" value="1"/>
</dbReference>
<evidence type="ECO:0000313" key="5">
    <source>
        <dbReference type="Proteomes" id="UP000540191"/>
    </source>
</evidence>
<feature type="domain" description="Enoyl reductase (ER)" evidence="3">
    <location>
        <begin position="28"/>
        <end position="336"/>
    </location>
</feature>
<dbReference type="InterPro" id="IPR036291">
    <property type="entry name" value="NAD(P)-bd_dom_sf"/>
</dbReference>
<evidence type="ECO:0000256" key="1">
    <source>
        <dbReference type="ARBA" id="ARBA00022857"/>
    </source>
</evidence>
<dbReference type="InterPro" id="IPR013149">
    <property type="entry name" value="ADH-like_C"/>
</dbReference>
<evidence type="ECO:0000313" key="4">
    <source>
        <dbReference type="EMBL" id="MBB4735492.1"/>
    </source>
</evidence>
<evidence type="ECO:0000256" key="2">
    <source>
        <dbReference type="ARBA" id="ARBA00023002"/>
    </source>
</evidence>
<dbReference type="SMART" id="SM00829">
    <property type="entry name" value="PKS_ER"/>
    <property type="match status" value="1"/>
</dbReference>
<name>A0A7W7GNR4_9MICC</name>
<proteinExistence type="predicted"/>
<comment type="caution">
    <text evidence="4">The sequence shown here is derived from an EMBL/GenBank/DDBJ whole genome shotgun (WGS) entry which is preliminary data.</text>
</comment>
<dbReference type="SUPFAM" id="SSF51735">
    <property type="entry name" value="NAD(P)-binding Rossmann-fold domains"/>
    <property type="match status" value="1"/>
</dbReference>
<keyword evidence="1" id="KW-0521">NADP</keyword>
<dbReference type="GO" id="GO:0003960">
    <property type="term" value="F:quinone reductase (NADPH) activity"/>
    <property type="evidence" value="ECO:0007669"/>
    <property type="project" value="UniProtKB-EC"/>
</dbReference>
<dbReference type="Gene3D" id="3.90.180.10">
    <property type="entry name" value="Medium-chain alcohol dehydrogenases, catalytic domain"/>
    <property type="match status" value="1"/>
</dbReference>
<dbReference type="AlphaFoldDB" id="A0A7W7GNR4"/>
<dbReference type="Gene3D" id="3.40.50.720">
    <property type="entry name" value="NAD(P)-binding Rossmann-like Domain"/>
    <property type="match status" value="1"/>
</dbReference>
<dbReference type="PANTHER" id="PTHR48106">
    <property type="entry name" value="QUINONE OXIDOREDUCTASE PIG3-RELATED"/>
    <property type="match status" value="1"/>
</dbReference>
<protein>
    <submittedName>
        <fullName evidence="4">NADPH2:quinone reductase</fullName>
        <ecNumber evidence="4">1.6.5.5</ecNumber>
    </submittedName>
</protein>
<dbReference type="InterPro" id="IPR020843">
    <property type="entry name" value="ER"/>
</dbReference>
<dbReference type="GO" id="GO:0070402">
    <property type="term" value="F:NADPH binding"/>
    <property type="evidence" value="ECO:0007669"/>
    <property type="project" value="TreeGrafter"/>
</dbReference>
<keyword evidence="5" id="KW-1185">Reference proteome</keyword>
<dbReference type="EC" id="1.6.5.5" evidence="4"/>
<dbReference type="CDD" id="cd05286">
    <property type="entry name" value="QOR2"/>
    <property type="match status" value="1"/>
</dbReference>
<keyword evidence="2 4" id="KW-0560">Oxidoreductase</keyword>
<dbReference type="EMBL" id="JACHNA010000001">
    <property type="protein sequence ID" value="MBB4735492.1"/>
    <property type="molecule type" value="Genomic_DNA"/>
</dbReference>
<dbReference type="Pfam" id="PF08240">
    <property type="entry name" value="ADH_N"/>
    <property type="match status" value="1"/>
</dbReference>
<dbReference type="GO" id="GO:0035925">
    <property type="term" value="F:mRNA 3'-UTR AU-rich region binding"/>
    <property type="evidence" value="ECO:0007669"/>
    <property type="project" value="TreeGrafter"/>
</dbReference>
<sequence length="339" mass="36069">MASPDPRPPRTVDTLPRTHHAVVVDRPGGPEQLRWQDHPLPTLGDRDVLVRTHAAGLNFLETYQRSGVYPMQTPFIPGSEGSGVVVALGADVSTVQLGDRVATAGGRGTYAEHFLVHEDQVLPVPEELDLLHAAAVPLQGMTAHYLCRSTTQVHEGQTVVVTAGAGGVGLLLTQMCAHLGARVITTASTEQKRRRSLAAGASASVDYPDLLAAVLEQTDGVGADVVFDGVGKATFEDSLAALRTRGLLVLFGGASGQVPPFDLQRLNSGGGLYVTRPSLTHYTRDREEVRGRADEIFTGLKDGWLRLTVGETFELPDAASAHRALEGRGTTGKVLLVLR</sequence>
<dbReference type="PANTHER" id="PTHR48106:SF13">
    <property type="entry name" value="QUINONE OXIDOREDUCTASE-RELATED"/>
    <property type="match status" value="1"/>
</dbReference>
<dbReference type="Proteomes" id="UP000540191">
    <property type="component" value="Unassembled WGS sequence"/>
</dbReference>
<organism evidence="4 5">
    <name type="scientific">Micrococcus cohnii</name>
    <dbReference type="NCBI Taxonomy" id="993416"/>
    <lineage>
        <taxon>Bacteria</taxon>
        <taxon>Bacillati</taxon>
        <taxon>Actinomycetota</taxon>
        <taxon>Actinomycetes</taxon>
        <taxon>Micrococcales</taxon>
        <taxon>Micrococcaceae</taxon>
        <taxon>Micrococcus</taxon>
    </lineage>
</organism>
<dbReference type="GO" id="GO:0005829">
    <property type="term" value="C:cytosol"/>
    <property type="evidence" value="ECO:0007669"/>
    <property type="project" value="TreeGrafter"/>
</dbReference>
<gene>
    <name evidence="4" type="ORF">HDA30_001000</name>
</gene>
<accession>A0A7W7GNR4</accession>